<dbReference type="Gene3D" id="2.30.110.10">
    <property type="entry name" value="Electron Transport, Fmn-binding Protein, Chain A"/>
    <property type="match status" value="1"/>
</dbReference>
<dbReference type="GO" id="GO:0016491">
    <property type="term" value="F:oxidoreductase activity"/>
    <property type="evidence" value="ECO:0007669"/>
    <property type="project" value="InterPro"/>
</dbReference>
<gene>
    <name evidence="3" type="ORF">EV193_103150</name>
</gene>
<dbReference type="PANTHER" id="PTHR39428">
    <property type="entry name" value="F420H(2)-DEPENDENT QUINONE REDUCTASE RV1261C"/>
    <property type="match status" value="1"/>
</dbReference>
<dbReference type="RefSeq" id="WP_242613272.1">
    <property type="nucleotide sequence ID" value="NZ_SGWQ01000003.1"/>
</dbReference>
<dbReference type="EMBL" id="SGWQ01000003">
    <property type="protein sequence ID" value="RZS40836.1"/>
    <property type="molecule type" value="Genomic_DNA"/>
</dbReference>
<dbReference type="InterPro" id="IPR012349">
    <property type="entry name" value="Split_barrel_FMN-bd"/>
</dbReference>
<reference evidence="3 4" key="1">
    <citation type="submission" date="2019-02" db="EMBL/GenBank/DDBJ databases">
        <title>Genomic Encyclopedia of Type Strains, Phase IV (KMG-IV): sequencing the most valuable type-strain genomes for metagenomic binning, comparative biology and taxonomic classification.</title>
        <authorList>
            <person name="Goeker M."/>
        </authorList>
    </citation>
    <scope>NUCLEOTIDE SEQUENCE [LARGE SCALE GENOMIC DNA]</scope>
    <source>
        <strain evidence="3 4">DSM 101727</strain>
    </source>
</reference>
<dbReference type="GO" id="GO:0005886">
    <property type="term" value="C:plasma membrane"/>
    <property type="evidence" value="ECO:0007669"/>
    <property type="project" value="TreeGrafter"/>
</dbReference>
<organism evidence="3 4">
    <name type="scientific">Herbihabitans rhizosphaerae</name>
    <dbReference type="NCBI Taxonomy" id="1872711"/>
    <lineage>
        <taxon>Bacteria</taxon>
        <taxon>Bacillati</taxon>
        <taxon>Actinomycetota</taxon>
        <taxon>Actinomycetes</taxon>
        <taxon>Pseudonocardiales</taxon>
        <taxon>Pseudonocardiaceae</taxon>
        <taxon>Herbihabitans</taxon>
    </lineage>
</organism>
<evidence type="ECO:0000313" key="3">
    <source>
        <dbReference type="EMBL" id="RZS40836.1"/>
    </source>
</evidence>
<dbReference type="NCBIfam" id="TIGR00026">
    <property type="entry name" value="hi_GC_TIGR00026"/>
    <property type="match status" value="1"/>
</dbReference>
<evidence type="ECO:0000256" key="1">
    <source>
        <dbReference type="ARBA" id="ARBA00008710"/>
    </source>
</evidence>
<protein>
    <submittedName>
        <fullName evidence="3">Deazaflavin-dependent oxidoreductase (Nitroreductase family)</fullName>
    </submittedName>
</protein>
<comment type="caution">
    <text evidence="3">The sequence shown here is derived from an EMBL/GenBank/DDBJ whole genome shotgun (WGS) entry which is preliminary data.</text>
</comment>
<dbReference type="Pfam" id="PF04075">
    <property type="entry name" value="F420H2_quin_red"/>
    <property type="match status" value="1"/>
</dbReference>
<dbReference type="AlphaFoldDB" id="A0A4Q7KW81"/>
<accession>A0A4Q7KW81</accession>
<evidence type="ECO:0000256" key="2">
    <source>
        <dbReference type="ARBA" id="ARBA00049106"/>
    </source>
</evidence>
<dbReference type="InterPro" id="IPR004378">
    <property type="entry name" value="F420H2_quin_Rdtase"/>
</dbReference>
<dbReference type="PANTHER" id="PTHR39428:SF1">
    <property type="entry name" value="F420H(2)-DEPENDENT QUINONE REDUCTASE RV1261C"/>
    <property type="match status" value="1"/>
</dbReference>
<comment type="similarity">
    <text evidence="1">Belongs to the F420H(2)-dependent quinone reductase family.</text>
</comment>
<proteinExistence type="inferred from homology"/>
<keyword evidence="4" id="KW-1185">Reference proteome</keyword>
<name>A0A4Q7KW81_9PSEU</name>
<comment type="catalytic activity">
    <reaction evidence="2">
        <text>oxidized coenzyme F420-(gamma-L-Glu)(n) + a quinol + H(+) = reduced coenzyme F420-(gamma-L-Glu)(n) + a quinone</text>
        <dbReference type="Rhea" id="RHEA:39663"/>
        <dbReference type="Rhea" id="RHEA-COMP:12939"/>
        <dbReference type="Rhea" id="RHEA-COMP:14378"/>
        <dbReference type="ChEBI" id="CHEBI:15378"/>
        <dbReference type="ChEBI" id="CHEBI:24646"/>
        <dbReference type="ChEBI" id="CHEBI:132124"/>
        <dbReference type="ChEBI" id="CHEBI:133980"/>
        <dbReference type="ChEBI" id="CHEBI:139511"/>
    </reaction>
</comment>
<evidence type="ECO:0000313" key="4">
    <source>
        <dbReference type="Proteomes" id="UP000294257"/>
    </source>
</evidence>
<dbReference type="GO" id="GO:0070967">
    <property type="term" value="F:coenzyme F420 binding"/>
    <property type="evidence" value="ECO:0007669"/>
    <property type="project" value="TreeGrafter"/>
</dbReference>
<dbReference type="Proteomes" id="UP000294257">
    <property type="component" value="Unassembled WGS sequence"/>
</dbReference>
<sequence length="145" mass="15920">MAHPHNTAEAAARMNEPIIEEFRANRGKVGGRFADARMILLTTTGARSGQRRTTPMVYFPDGDRLLVVASNAGATRHPSWFHNVLANPDVTVETGEETYEATATPLDAGEREVAWARITSEVPGFTVYQERTDRTIPVVGLRRAG</sequence>
<dbReference type="SUPFAM" id="SSF50475">
    <property type="entry name" value="FMN-binding split barrel"/>
    <property type="match status" value="1"/>
</dbReference>